<evidence type="ECO:0000256" key="2">
    <source>
        <dbReference type="ARBA" id="ARBA00023015"/>
    </source>
</evidence>
<evidence type="ECO:0000259" key="5">
    <source>
        <dbReference type="PROSITE" id="PS51063"/>
    </source>
</evidence>
<dbReference type="InterPro" id="IPR007324">
    <property type="entry name" value="Sugar-bd_dom_put"/>
</dbReference>
<proteinExistence type="inferred from homology"/>
<keyword evidence="4" id="KW-0804">Transcription</keyword>
<dbReference type="AlphaFoldDB" id="A0A2P6MIU4"/>
<dbReference type="InterPro" id="IPR036390">
    <property type="entry name" value="WH_DNA-bd_sf"/>
</dbReference>
<evidence type="ECO:0000256" key="4">
    <source>
        <dbReference type="ARBA" id="ARBA00023163"/>
    </source>
</evidence>
<dbReference type="InterPro" id="IPR051054">
    <property type="entry name" value="SorC_transcr_regulators"/>
</dbReference>
<reference evidence="6 7" key="1">
    <citation type="submission" date="2018-03" db="EMBL/GenBank/DDBJ databases">
        <title>Bacillus urumqiensis sp. nov., a moderately haloalkaliphilic bacterium isolated from a salt lake.</title>
        <authorList>
            <person name="Zhao B."/>
            <person name="Liao Z."/>
        </authorList>
    </citation>
    <scope>NUCLEOTIDE SEQUENCE [LARGE SCALE GENOMIC DNA]</scope>
    <source>
        <strain evidence="6 7">BZ-SZ-XJ18</strain>
    </source>
</reference>
<dbReference type="GO" id="GO:0003677">
    <property type="term" value="F:DNA binding"/>
    <property type="evidence" value="ECO:0007669"/>
    <property type="project" value="UniProtKB-KW"/>
</dbReference>
<dbReference type="OrthoDB" id="58802at2"/>
<keyword evidence="7" id="KW-1185">Reference proteome</keyword>
<evidence type="ECO:0000313" key="7">
    <source>
        <dbReference type="Proteomes" id="UP000243650"/>
    </source>
</evidence>
<accession>A0A2P6MIU4</accession>
<evidence type="ECO:0000256" key="1">
    <source>
        <dbReference type="ARBA" id="ARBA00010466"/>
    </source>
</evidence>
<comment type="similarity">
    <text evidence="1">Belongs to the SorC transcriptional regulatory family.</text>
</comment>
<keyword evidence="3" id="KW-0238">DNA-binding</keyword>
<name>A0A2P6MIU4_ALKUR</name>
<dbReference type="Gene3D" id="3.40.50.1360">
    <property type="match status" value="1"/>
</dbReference>
<dbReference type="Gene3D" id="1.10.10.60">
    <property type="entry name" value="Homeodomain-like"/>
    <property type="match status" value="1"/>
</dbReference>
<dbReference type="EMBL" id="PVNS01000004">
    <property type="protein sequence ID" value="PRO66214.1"/>
    <property type="molecule type" value="Genomic_DNA"/>
</dbReference>
<dbReference type="PANTHER" id="PTHR34294">
    <property type="entry name" value="TRANSCRIPTIONAL REGULATOR-RELATED"/>
    <property type="match status" value="1"/>
</dbReference>
<dbReference type="Pfam" id="PF04198">
    <property type="entry name" value="Sugar-bind"/>
    <property type="match status" value="1"/>
</dbReference>
<evidence type="ECO:0000313" key="6">
    <source>
        <dbReference type="EMBL" id="PRO66214.1"/>
    </source>
</evidence>
<dbReference type="PANTHER" id="PTHR34294:SF1">
    <property type="entry name" value="TRANSCRIPTIONAL REGULATOR LSRR"/>
    <property type="match status" value="1"/>
</dbReference>
<dbReference type="Pfam" id="PF13545">
    <property type="entry name" value="HTH_Crp_2"/>
    <property type="match status" value="1"/>
</dbReference>
<feature type="domain" description="HTH crp-type" evidence="5">
    <location>
        <begin position="1"/>
        <end position="58"/>
    </location>
</feature>
<dbReference type="InterPro" id="IPR037171">
    <property type="entry name" value="NagB/RpiA_transferase-like"/>
</dbReference>
<protein>
    <submittedName>
        <fullName evidence="6">RNA polymerase subunit sigma-70</fullName>
    </submittedName>
</protein>
<sequence>MPRDKLTRVVNAAKMYYQLDYSQQAIAKELGISRPSVSRLLQEAKDRGIVQIRIVDPEQDVQELCSRLQDAFGLKHCIVGDAPVNDTQVIKEEIGRRASEYLYGIVDDGDIIGTTWGTTIYEVARHLPQKSVHDVHVTQLNGGVSYSETNTYAAEILNYLGRAFHTSPHFLPLPAVVDHLVVKQAIVSDRHIRHVLDLGKEANIALFTVGDRHEDSALFKADYLTETDIQVLKERQAVGDICSRMIDIDGRICDEDINARTIGIDLLDLREKEYSILVAGGMKKAEAMVGALRGGYANVLVTDQYTAEALLSKVEQEGGIA</sequence>
<dbReference type="SUPFAM" id="SSF46785">
    <property type="entry name" value="Winged helix' DNA-binding domain"/>
    <property type="match status" value="1"/>
</dbReference>
<dbReference type="SUPFAM" id="SSF100950">
    <property type="entry name" value="NagB/RpiA/CoA transferase-like"/>
    <property type="match status" value="1"/>
</dbReference>
<keyword evidence="2" id="KW-0805">Transcription regulation</keyword>
<organism evidence="6 7">
    <name type="scientific">Alkalicoccus urumqiensis</name>
    <name type="common">Bacillus urumqiensis</name>
    <dbReference type="NCBI Taxonomy" id="1548213"/>
    <lineage>
        <taxon>Bacteria</taxon>
        <taxon>Bacillati</taxon>
        <taxon>Bacillota</taxon>
        <taxon>Bacilli</taxon>
        <taxon>Bacillales</taxon>
        <taxon>Bacillaceae</taxon>
        <taxon>Alkalicoccus</taxon>
    </lineage>
</organism>
<evidence type="ECO:0000256" key="3">
    <source>
        <dbReference type="ARBA" id="ARBA00023125"/>
    </source>
</evidence>
<dbReference type="Proteomes" id="UP000243650">
    <property type="component" value="Unassembled WGS sequence"/>
</dbReference>
<dbReference type="GO" id="GO:0006355">
    <property type="term" value="P:regulation of DNA-templated transcription"/>
    <property type="evidence" value="ECO:0007669"/>
    <property type="project" value="InterPro"/>
</dbReference>
<dbReference type="GO" id="GO:0030246">
    <property type="term" value="F:carbohydrate binding"/>
    <property type="evidence" value="ECO:0007669"/>
    <property type="project" value="InterPro"/>
</dbReference>
<dbReference type="InterPro" id="IPR012318">
    <property type="entry name" value="HTH_CRP"/>
</dbReference>
<gene>
    <name evidence="6" type="ORF">C6I21_05270</name>
</gene>
<comment type="caution">
    <text evidence="6">The sequence shown here is derived from an EMBL/GenBank/DDBJ whole genome shotgun (WGS) entry which is preliminary data.</text>
</comment>
<dbReference type="PROSITE" id="PS51063">
    <property type="entry name" value="HTH_CRP_2"/>
    <property type="match status" value="1"/>
</dbReference>
<dbReference type="RefSeq" id="WP_105958404.1">
    <property type="nucleotide sequence ID" value="NZ_PVNS01000004.1"/>
</dbReference>